<dbReference type="InterPro" id="IPR037523">
    <property type="entry name" value="VOC_core"/>
</dbReference>
<reference evidence="3" key="1">
    <citation type="submission" date="2017-05" db="EMBL/GenBank/DDBJ databases">
        <title>The Genome Sequence of Enterococcus sp. 9E7_DIV0242.</title>
        <authorList>
            <consortium name="The Broad Institute Genomics Platform"/>
            <consortium name="The Broad Institute Genomic Center for Infectious Diseases"/>
            <person name="Earl A."/>
            <person name="Manson A."/>
            <person name="Schwartman J."/>
            <person name="Gilmore M."/>
            <person name="Abouelleil A."/>
            <person name="Cao P."/>
            <person name="Chapman S."/>
            <person name="Cusick C."/>
            <person name="Shea T."/>
            <person name="Young S."/>
            <person name="Neafsey D."/>
            <person name="Nusbaum C."/>
            <person name="Birren B."/>
        </authorList>
    </citation>
    <scope>NUCLEOTIDE SEQUENCE [LARGE SCALE GENOMIC DNA]</scope>
    <source>
        <strain evidence="3">9E7_DIV0242</strain>
    </source>
</reference>
<gene>
    <name evidence="4" type="ORF">A5888_001869</name>
    <name evidence="3" type="ORF">A5888_002947</name>
</gene>
<dbReference type="Proteomes" id="UP000195141">
    <property type="component" value="Chromosome"/>
</dbReference>
<evidence type="ECO:0000313" key="4">
    <source>
        <dbReference type="EMBL" id="WYJ90141.1"/>
    </source>
</evidence>
<reference evidence="4" key="3">
    <citation type="submission" date="2024-03" db="EMBL/GenBank/DDBJ databases">
        <title>The Genome Sequence of Enterococcus sp. DIV0242b.</title>
        <authorList>
            <consortium name="The Broad Institute Genomics Platform"/>
            <consortium name="The Broad Institute Microbial Omics Core"/>
            <consortium name="The Broad Institute Genomic Center for Infectious Diseases"/>
            <person name="Earl A."/>
            <person name="Manson A."/>
            <person name="Gilmore M."/>
            <person name="Schwartman J."/>
            <person name="Shea T."/>
            <person name="Abouelleil A."/>
            <person name="Cao P."/>
            <person name="Chapman S."/>
            <person name="Cusick C."/>
            <person name="Young S."/>
            <person name="Neafsey D."/>
            <person name="Nusbaum C."/>
            <person name="Birren B."/>
        </authorList>
    </citation>
    <scope>NUCLEOTIDE SEQUENCE</scope>
    <source>
        <strain evidence="4">9E7_DIV0242</strain>
    </source>
</reference>
<dbReference type="SUPFAM" id="SSF54593">
    <property type="entry name" value="Glyoxalase/Bleomycin resistance protein/Dihydroxybiphenyl dioxygenase"/>
    <property type="match status" value="1"/>
</dbReference>
<keyword evidence="1" id="KW-0479">Metal-binding</keyword>
<sequence length="153" mass="17933">MCGIPHLLLFGTVDQVEEERRLQGLSHMTFIVHDLKKATLFFQTIFDAKEVYSSGTDTFSIAKEKFFLIGELWIAIMEGESLPSKTYNHIAFKIETSEVPIYLEKIRTLSLTIKDERRRVSGEGQSIYFYDYDNHLFELHTGTLEERLRRYNK</sequence>
<dbReference type="AlphaFoldDB" id="A0A242K388"/>
<dbReference type="PANTHER" id="PTHR36113:SF6">
    <property type="entry name" value="FOSFOMYCIN RESISTANCE PROTEIN FOSX"/>
    <property type="match status" value="1"/>
</dbReference>
<dbReference type="EMBL" id="NGMM01000005">
    <property type="protein sequence ID" value="OTP13469.1"/>
    <property type="molecule type" value="Genomic_DNA"/>
</dbReference>
<accession>A0A242K388</accession>
<feature type="domain" description="VOC" evidence="2">
    <location>
        <begin position="24"/>
        <end position="142"/>
    </location>
</feature>
<protein>
    <submittedName>
        <fullName evidence="4">Fosfomycin resistance protein FosX</fullName>
    </submittedName>
</protein>
<proteinExistence type="predicted"/>
<evidence type="ECO:0000313" key="5">
    <source>
        <dbReference type="Proteomes" id="UP000195141"/>
    </source>
</evidence>
<dbReference type="NCBIfam" id="NF000222">
    <property type="entry name" value="FosX"/>
    <property type="match status" value="1"/>
</dbReference>
<keyword evidence="5" id="KW-1185">Reference proteome</keyword>
<dbReference type="Pfam" id="PF00903">
    <property type="entry name" value="Glyoxalase"/>
    <property type="match status" value="1"/>
</dbReference>
<evidence type="ECO:0000259" key="2">
    <source>
        <dbReference type="PROSITE" id="PS51819"/>
    </source>
</evidence>
<dbReference type="InterPro" id="IPR004360">
    <property type="entry name" value="Glyas_Fos-R_dOase_dom"/>
</dbReference>
<dbReference type="InterPro" id="IPR029068">
    <property type="entry name" value="Glyas_Bleomycin-R_OHBP_Dase"/>
</dbReference>
<evidence type="ECO:0000256" key="1">
    <source>
        <dbReference type="ARBA" id="ARBA00022723"/>
    </source>
</evidence>
<dbReference type="Gene3D" id="3.10.180.10">
    <property type="entry name" value="2,3-Dihydroxybiphenyl 1,2-Dioxygenase, domain 1"/>
    <property type="match status" value="1"/>
</dbReference>
<dbReference type="PANTHER" id="PTHR36113">
    <property type="entry name" value="LYASE, PUTATIVE-RELATED-RELATED"/>
    <property type="match status" value="1"/>
</dbReference>
<dbReference type="EMBL" id="CP147247">
    <property type="protein sequence ID" value="WYJ90141.1"/>
    <property type="molecule type" value="Genomic_DNA"/>
</dbReference>
<dbReference type="GO" id="GO:0046872">
    <property type="term" value="F:metal ion binding"/>
    <property type="evidence" value="ECO:0007669"/>
    <property type="project" value="UniProtKB-KW"/>
</dbReference>
<name>A0A242K388_9ENTE</name>
<evidence type="ECO:0000313" key="3">
    <source>
        <dbReference type="EMBL" id="OTP13469.1"/>
    </source>
</evidence>
<dbReference type="InterPro" id="IPR051332">
    <property type="entry name" value="Fosfomycin_Res_Enzymes"/>
</dbReference>
<organism evidence="3">
    <name type="scientific">Candidatus Enterococcus clewellii</name>
    <dbReference type="NCBI Taxonomy" id="1834193"/>
    <lineage>
        <taxon>Bacteria</taxon>
        <taxon>Bacillati</taxon>
        <taxon>Bacillota</taxon>
        <taxon>Bacilli</taxon>
        <taxon>Lactobacillales</taxon>
        <taxon>Enterococcaceae</taxon>
        <taxon>Enterococcus</taxon>
    </lineage>
</organism>
<dbReference type="PROSITE" id="PS51819">
    <property type="entry name" value="VOC"/>
    <property type="match status" value="1"/>
</dbReference>
<reference evidence="4" key="2">
    <citation type="submission" date="2017-05" db="EMBL/GenBank/DDBJ databases">
        <authorList>
            <consortium name="The Broad Institute Genomics Platform"/>
            <consortium name="The Broad Institute Genomic Center for Infectious Diseases"/>
            <person name="Earl A."/>
            <person name="Manson A."/>
            <person name="Schwartman J."/>
            <person name="Gilmore M."/>
            <person name="Abouelleil A."/>
            <person name="Cao P."/>
            <person name="Chapman S."/>
            <person name="Cusick C."/>
            <person name="Shea T."/>
            <person name="Young S."/>
            <person name="Neafsey D."/>
            <person name="Nusbaum C."/>
            <person name="Birren B."/>
        </authorList>
    </citation>
    <scope>NUCLEOTIDE SEQUENCE</scope>
    <source>
        <strain evidence="4">9E7_DIV0242</strain>
    </source>
</reference>